<dbReference type="RefSeq" id="WP_344547968.1">
    <property type="nucleotide sequence ID" value="NZ_BAAATD010000016.1"/>
</dbReference>
<dbReference type="InterPro" id="IPR006059">
    <property type="entry name" value="SBP"/>
</dbReference>
<keyword evidence="5" id="KW-0449">Lipoprotein</keyword>
<evidence type="ECO:0000256" key="1">
    <source>
        <dbReference type="ARBA" id="ARBA00022475"/>
    </source>
</evidence>
<evidence type="ECO:0000313" key="8">
    <source>
        <dbReference type="Proteomes" id="UP001501509"/>
    </source>
</evidence>
<evidence type="ECO:0000256" key="5">
    <source>
        <dbReference type="ARBA" id="ARBA00023288"/>
    </source>
</evidence>
<evidence type="ECO:0000256" key="6">
    <source>
        <dbReference type="SAM" id="SignalP"/>
    </source>
</evidence>
<proteinExistence type="predicted"/>
<dbReference type="PANTHER" id="PTHR43649">
    <property type="entry name" value="ARABINOSE-BINDING PROTEIN-RELATED"/>
    <property type="match status" value="1"/>
</dbReference>
<keyword evidence="4" id="KW-0564">Palmitate</keyword>
<dbReference type="InterPro" id="IPR050490">
    <property type="entry name" value="Bact_solute-bd_prot1"/>
</dbReference>
<dbReference type="PANTHER" id="PTHR43649:SF33">
    <property type="entry name" value="POLYGALACTURONAN_RHAMNOGALACTURONAN-BINDING PROTEIN YTCQ"/>
    <property type="match status" value="1"/>
</dbReference>
<organism evidence="7 8">
    <name type="scientific">Actinomadura fulvescens</name>
    <dbReference type="NCBI Taxonomy" id="46160"/>
    <lineage>
        <taxon>Bacteria</taxon>
        <taxon>Bacillati</taxon>
        <taxon>Actinomycetota</taxon>
        <taxon>Actinomycetes</taxon>
        <taxon>Streptosporangiales</taxon>
        <taxon>Thermomonosporaceae</taxon>
        <taxon>Actinomadura</taxon>
    </lineage>
</organism>
<dbReference type="EMBL" id="BAAATD010000016">
    <property type="protein sequence ID" value="GAA2631950.1"/>
    <property type="molecule type" value="Genomic_DNA"/>
</dbReference>
<keyword evidence="2 6" id="KW-0732">Signal</keyword>
<keyword evidence="8" id="KW-1185">Reference proteome</keyword>
<dbReference type="SUPFAM" id="SSF53850">
    <property type="entry name" value="Periplasmic binding protein-like II"/>
    <property type="match status" value="1"/>
</dbReference>
<evidence type="ECO:0000313" key="7">
    <source>
        <dbReference type="EMBL" id="GAA2631950.1"/>
    </source>
</evidence>
<feature type="chain" id="PRO_5046964601" evidence="6">
    <location>
        <begin position="24"/>
        <end position="436"/>
    </location>
</feature>
<sequence>MKHRTLRSAAAVAGAVTSLALLAAGCGSSGSDGSGGADSGGVTEITYWSWLTGAQELTDAFNKSQSKIKVRFEKIPSGTNGGYDKVVNAVKAGNAPDVVNLEYNALPEFASQGLIQDIGDKAGSTVTSNFPAQIQNLVTLGGKTWALPRDAAPQVFYYRKDLFAKHNLKAPKTWDDFKAAAEKVKKADKASRIAAFWADEPGLLAALAWQAGAKWYATEGDAWKVSYTDPASKKVAGYWNDLVKQDLVWNQVSYSPEWTKGMVDGKTLAVIGASWSGGALKATVPAQSGKWAAAPMPTWDGTPASGMLGGSAYALPKGGKKAEAALRFTTFATTTADSFKAQLSSGASSALPAKQDLVAAAKQFFDTEFYGGQDIYTLSSAQIATIKPGWVWGPLQISANGTLKDAMGTQDYPAALDTTQQKAVEAIKGRGLKLAG</sequence>
<comment type="caution">
    <text evidence="7">The sequence shown here is derived from an EMBL/GenBank/DDBJ whole genome shotgun (WGS) entry which is preliminary data.</text>
</comment>
<evidence type="ECO:0000256" key="2">
    <source>
        <dbReference type="ARBA" id="ARBA00022729"/>
    </source>
</evidence>
<protein>
    <submittedName>
        <fullName evidence="7">Sugar ABC transporter substrate-binding protein</fullName>
    </submittedName>
</protein>
<evidence type="ECO:0000256" key="4">
    <source>
        <dbReference type="ARBA" id="ARBA00023139"/>
    </source>
</evidence>
<accession>A0ABN3QPK2</accession>
<keyword evidence="1" id="KW-1003">Cell membrane</keyword>
<evidence type="ECO:0000256" key="3">
    <source>
        <dbReference type="ARBA" id="ARBA00023136"/>
    </source>
</evidence>
<dbReference type="Proteomes" id="UP001501509">
    <property type="component" value="Unassembled WGS sequence"/>
</dbReference>
<feature type="signal peptide" evidence="6">
    <location>
        <begin position="1"/>
        <end position="23"/>
    </location>
</feature>
<dbReference type="Pfam" id="PF01547">
    <property type="entry name" value="SBP_bac_1"/>
    <property type="match status" value="1"/>
</dbReference>
<gene>
    <name evidence="7" type="ORF">GCM10010411_82680</name>
</gene>
<reference evidence="7 8" key="1">
    <citation type="journal article" date="2019" name="Int. J. Syst. Evol. Microbiol.">
        <title>The Global Catalogue of Microorganisms (GCM) 10K type strain sequencing project: providing services to taxonomists for standard genome sequencing and annotation.</title>
        <authorList>
            <consortium name="The Broad Institute Genomics Platform"/>
            <consortium name="The Broad Institute Genome Sequencing Center for Infectious Disease"/>
            <person name="Wu L."/>
            <person name="Ma J."/>
        </authorList>
    </citation>
    <scope>NUCLEOTIDE SEQUENCE [LARGE SCALE GENOMIC DNA]</scope>
    <source>
        <strain evidence="7 8">JCM 6833</strain>
    </source>
</reference>
<name>A0ABN3QPK2_9ACTN</name>
<dbReference type="Gene3D" id="3.40.190.10">
    <property type="entry name" value="Periplasmic binding protein-like II"/>
    <property type="match status" value="1"/>
</dbReference>
<keyword evidence="3" id="KW-0472">Membrane</keyword>
<dbReference type="PROSITE" id="PS51257">
    <property type="entry name" value="PROKAR_LIPOPROTEIN"/>
    <property type="match status" value="1"/>
</dbReference>